<reference evidence="8" key="1">
    <citation type="submission" date="2016-10" db="EMBL/GenBank/DDBJ databases">
        <authorList>
            <person name="Varghese N."/>
            <person name="Submissions S."/>
        </authorList>
    </citation>
    <scope>NUCLEOTIDE SEQUENCE [LARGE SCALE GENOMIC DNA]</scope>
    <source>
        <strain evidence="8">CGMCC 1.12397</strain>
    </source>
</reference>
<keyword evidence="9" id="KW-1185">Reference proteome</keyword>
<evidence type="ECO:0000313" key="9">
    <source>
        <dbReference type="Proteomes" id="UP000255421"/>
    </source>
</evidence>
<dbReference type="RefSeq" id="WP_092535956.1">
    <property type="nucleotide sequence ID" value="NZ_FNKQ01000002.1"/>
</dbReference>
<feature type="transmembrane region" description="Helical" evidence="5">
    <location>
        <begin position="270"/>
        <end position="291"/>
    </location>
</feature>
<dbReference type="PANTHER" id="PTHR11119">
    <property type="entry name" value="XANTHINE-URACIL / VITAMIN C PERMEASE FAMILY MEMBER"/>
    <property type="match status" value="1"/>
</dbReference>
<evidence type="ECO:0000256" key="4">
    <source>
        <dbReference type="ARBA" id="ARBA00023136"/>
    </source>
</evidence>
<evidence type="ECO:0000256" key="2">
    <source>
        <dbReference type="ARBA" id="ARBA00022692"/>
    </source>
</evidence>
<feature type="transmembrane region" description="Helical" evidence="5">
    <location>
        <begin position="417"/>
        <end position="435"/>
    </location>
</feature>
<dbReference type="EMBL" id="QQST01000001">
    <property type="protein sequence ID" value="RDI70746.1"/>
    <property type="molecule type" value="Genomic_DNA"/>
</dbReference>
<dbReference type="Proteomes" id="UP000199289">
    <property type="component" value="Unassembled WGS sequence"/>
</dbReference>
<feature type="transmembrane region" description="Helical" evidence="5">
    <location>
        <begin position="83"/>
        <end position="104"/>
    </location>
</feature>
<evidence type="ECO:0000256" key="1">
    <source>
        <dbReference type="ARBA" id="ARBA00004141"/>
    </source>
</evidence>
<feature type="transmembrane region" description="Helical" evidence="5">
    <location>
        <begin position="358"/>
        <end position="381"/>
    </location>
</feature>
<accession>A0A1H1BDF5</accession>
<feature type="transmembrane region" description="Helical" evidence="5">
    <location>
        <begin position="28"/>
        <end position="49"/>
    </location>
</feature>
<reference evidence="7" key="2">
    <citation type="submission" date="2016-10" db="EMBL/GenBank/DDBJ databases">
        <authorList>
            <person name="de Groot N.N."/>
        </authorList>
    </citation>
    <scope>NUCLEOTIDE SEQUENCE [LARGE SCALE GENOMIC DNA]</scope>
    <source>
        <strain evidence="7">CGMCC 1.12397</strain>
    </source>
</reference>
<comment type="subcellular location">
    <subcellularLocation>
        <location evidence="1">Membrane</location>
        <topology evidence="1">Multi-pass membrane protein</topology>
    </subcellularLocation>
</comment>
<keyword evidence="2 5" id="KW-0812">Transmembrane</keyword>
<organism evidence="7 8">
    <name type="scientific">Halopelagius longus</name>
    <dbReference type="NCBI Taxonomy" id="1236180"/>
    <lineage>
        <taxon>Archaea</taxon>
        <taxon>Methanobacteriati</taxon>
        <taxon>Methanobacteriota</taxon>
        <taxon>Stenosarchaea group</taxon>
        <taxon>Halobacteria</taxon>
        <taxon>Halobacteriales</taxon>
        <taxon>Haloferacaceae</taxon>
    </lineage>
</organism>
<feature type="transmembrane region" description="Helical" evidence="5">
    <location>
        <begin position="387"/>
        <end position="405"/>
    </location>
</feature>
<keyword evidence="4 5" id="KW-0472">Membrane</keyword>
<dbReference type="AlphaFoldDB" id="A0A1H1BDF5"/>
<evidence type="ECO:0000313" key="6">
    <source>
        <dbReference type="EMBL" id="RDI70746.1"/>
    </source>
</evidence>
<name>A0A1H1BDF5_9EURY</name>
<keyword evidence="3 5" id="KW-1133">Transmembrane helix</keyword>
<sequence length="529" mass="54916">MSRGGDSSFVEYSIEDKPPFGTSLLLGVQHYLTMVGANIAVPLILAGALGMPAEIIPRFVGTFFVVSGIATLAQTTFGNRYPIVQGAPFSMLAPALAVVGVVTATNPAGPDWQAALLQLQGAIIAAAVVEIVVGYLGLLGKLRAYLSPVVIAPTIALIGLSLFDTSQVTSAGGNVWLLAFTLLLIVLFSQYFDTAHRVFQLFPVLLGIVAAYVAAAVLSATGVYAPGTPGYVDFGMVLSAPAFVPIYPLQWGFAGGPNTVTVGLPLVGSVAFGVPQFTASFFVGMLAGVAASMIESLGDYHAVARLSGVGAPSKKRIDHGIGMEGIMNVFSGIMGGSGSTSYSENIGAIGLTGVASRYVVQIGAAVMLFVGFVGYFGQLVATIPDPIVGGLYIAMFGQIVAVGLSNLKYVDLDSSRNVFIVGVALFVGLAVPSYMGNVGSAQAFQEGMAGVWLFGPVLGTQIVANTVYVIGSTGMAVGGLFAFVLDNTVEGTREERGLDEWEESAEADEDFASAYDRFVRSDERQTKAD</sequence>
<dbReference type="GO" id="GO:0022857">
    <property type="term" value="F:transmembrane transporter activity"/>
    <property type="evidence" value="ECO:0007669"/>
    <property type="project" value="InterPro"/>
</dbReference>
<protein>
    <submittedName>
        <fullName evidence="6">Xanthine permease</fullName>
    </submittedName>
    <submittedName>
        <fullName evidence="7">Xanthine/uracil permease</fullName>
    </submittedName>
</protein>
<proteinExistence type="predicted"/>
<evidence type="ECO:0000313" key="8">
    <source>
        <dbReference type="Proteomes" id="UP000199289"/>
    </source>
</evidence>
<feature type="transmembrane region" description="Helical" evidence="5">
    <location>
        <begin position="198"/>
        <end position="218"/>
    </location>
</feature>
<dbReference type="EMBL" id="FNKQ01000002">
    <property type="protein sequence ID" value="SDQ49985.1"/>
    <property type="molecule type" value="Genomic_DNA"/>
</dbReference>
<gene>
    <name evidence="6" type="ORF">DWB78_02825</name>
    <name evidence="7" type="ORF">SAMN05216278_1752</name>
</gene>
<feature type="transmembrane region" description="Helical" evidence="5">
    <location>
        <begin position="175"/>
        <end position="192"/>
    </location>
</feature>
<feature type="transmembrane region" description="Helical" evidence="5">
    <location>
        <begin position="144"/>
        <end position="163"/>
    </location>
</feature>
<feature type="transmembrane region" description="Helical" evidence="5">
    <location>
        <begin position="230"/>
        <end position="250"/>
    </location>
</feature>
<feature type="transmembrane region" description="Helical" evidence="5">
    <location>
        <begin position="462"/>
        <end position="485"/>
    </location>
</feature>
<dbReference type="OrthoDB" id="76842at2157"/>
<dbReference type="Proteomes" id="UP000255421">
    <property type="component" value="Unassembled WGS sequence"/>
</dbReference>
<reference evidence="6 9" key="3">
    <citation type="submission" date="2018-07" db="EMBL/GenBank/DDBJ databases">
        <title>Genome sequence of extremly halophilic archaeon Halopelagius longus strain BC12-B1.</title>
        <authorList>
            <person name="Zhang X."/>
        </authorList>
    </citation>
    <scope>NUCLEOTIDE SEQUENCE [LARGE SCALE GENOMIC DNA]</scope>
    <source>
        <strain evidence="6 9">BC12-B1</strain>
    </source>
</reference>
<feature type="transmembrane region" description="Helical" evidence="5">
    <location>
        <begin position="116"/>
        <end position="138"/>
    </location>
</feature>
<evidence type="ECO:0000313" key="7">
    <source>
        <dbReference type="EMBL" id="SDQ49985.1"/>
    </source>
</evidence>
<dbReference type="InterPro" id="IPR006043">
    <property type="entry name" value="NCS2"/>
</dbReference>
<dbReference type="GO" id="GO:0016020">
    <property type="term" value="C:membrane"/>
    <property type="evidence" value="ECO:0007669"/>
    <property type="project" value="UniProtKB-SubCell"/>
</dbReference>
<dbReference type="Pfam" id="PF00860">
    <property type="entry name" value="Xan_ur_permease"/>
    <property type="match status" value="1"/>
</dbReference>
<evidence type="ECO:0000256" key="5">
    <source>
        <dbReference type="SAM" id="Phobius"/>
    </source>
</evidence>
<evidence type="ECO:0000256" key="3">
    <source>
        <dbReference type="ARBA" id="ARBA00022989"/>
    </source>
</evidence>
<feature type="transmembrane region" description="Helical" evidence="5">
    <location>
        <begin position="56"/>
        <end position="77"/>
    </location>
</feature>